<dbReference type="AlphaFoldDB" id="A0A976X5Y5"/>
<keyword evidence="8" id="KW-1185">Reference proteome</keyword>
<dbReference type="PANTHER" id="PTHR43701">
    <property type="entry name" value="MEMBRANE TRANSPORTER PROTEIN MJ0441-RELATED"/>
    <property type="match status" value="1"/>
</dbReference>
<dbReference type="InterPro" id="IPR002781">
    <property type="entry name" value="TM_pro_TauE-like"/>
</dbReference>
<dbReference type="EMBL" id="CP093361">
    <property type="protein sequence ID" value="UQS87493.1"/>
    <property type="molecule type" value="Genomic_DNA"/>
</dbReference>
<dbReference type="Proteomes" id="UP000831181">
    <property type="component" value="Chromosome"/>
</dbReference>
<feature type="transmembrane region" description="Helical" evidence="6">
    <location>
        <begin position="232"/>
        <end position="249"/>
    </location>
</feature>
<feature type="transmembrane region" description="Helical" evidence="6">
    <location>
        <begin position="138"/>
        <end position="161"/>
    </location>
</feature>
<accession>A0A976X5Y5</accession>
<evidence type="ECO:0000256" key="1">
    <source>
        <dbReference type="ARBA" id="ARBA00004141"/>
    </source>
</evidence>
<feature type="transmembrane region" description="Helical" evidence="6">
    <location>
        <begin position="71"/>
        <end position="94"/>
    </location>
</feature>
<dbReference type="PANTHER" id="PTHR43701:SF2">
    <property type="entry name" value="MEMBRANE TRANSPORTER PROTEIN YJNA-RELATED"/>
    <property type="match status" value="1"/>
</dbReference>
<organism evidence="7 8">
    <name type="scientific">Nicoliella spurrieriana</name>
    <dbReference type="NCBI Taxonomy" id="2925830"/>
    <lineage>
        <taxon>Bacteria</taxon>
        <taxon>Bacillati</taxon>
        <taxon>Bacillota</taxon>
        <taxon>Bacilli</taxon>
        <taxon>Lactobacillales</taxon>
        <taxon>Lactobacillaceae</taxon>
        <taxon>Nicoliella</taxon>
    </lineage>
</organism>
<dbReference type="InterPro" id="IPR051598">
    <property type="entry name" value="TSUP/Inactive_protease-like"/>
</dbReference>
<feature type="transmembrane region" description="Helical" evidence="6">
    <location>
        <begin position="198"/>
        <end position="220"/>
    </location>
</feature>
<dbReference type="GO" id="GO:0005886">
    <property type="term" value="C:plasma membrane"/>
    <property type="evidence" value="ECO:0007669"/>
    <property type="project" value="UniProtKB-SubCell"/>
</dbReference>
<feature type="transmembrane region" description="Helical" evidence="6">
    <location>
        <begin position="7"/>
        <end position="31"/>
    </location>
</feature>
<feature type="transmembrane region" description="Helical" evidence="6">
    <location>
        <begin position="37"/>
        <end position="59"/>
    </location>
</feature>
<dbReference type="Pfam" id="PF01925">
    <property type="entry name" value="TauE"/>
    <property type="match status" value="1"/>
</dbReference>
<evidence type="ECO:0000256" key="6">
    <source>
        <dbReference type="RuleBase" id="RU363041"/>
    </source>
</evidence>
<keyword evidence="5 6" id="KW-0472">Membrane</keyword>
<reference evidence="7" key="1">
    <citation type="journal article" date="2022" name="Int. J. Syst. Evol. Microbiol.">
        <title>Apilactobacillus apisilvae sp. nov., Nicolia spurrieriana gen. nov. sp. nov., Bombilactobacillus folatiphilus sp. nov. and Bombilactobacillus thymidiniphilus sp. nov., four new lactic acid bacterial isolates from stingless bees Tetragonula carbonaria and Austroplebeia australis.</title>
        <authorList>
            <person name="Oliphant S.A."/>
            <person name="Watson-Haigh N.S."/>
            <person name="Sumby K.M."/>
            <person name="Gardner J."/>
            <person name="Groom S."/>
            <person name="Jiranek V."/>
        </authorList>
    </citation>
    <scope>NUCLEOTIDE SEQUENCE</scope>
    <source>
        <strain evidence="7">SGEP1_A5</strain>
    </source>
</reference>
<proteinExistence type="inferred from homology"/>
<comment type="subcellular location">
    <subcellularLocation>
        <location evidence="6">Cell membrane</location>
        <topology evidence="6">Multi-pass membrane protein</topology>
    </subcellularLocation>
    <subcellularLocation>
        <location evidence="1">Membrane</location>
        <topology evidence="1">Multi-pass membrane protein</topology>
    </subcellularLocation>
</comment>
<evidence type="ECO:0000256" key="4">
    <source>
        <dbReference type="ARBA" id="ARBA00022989"/>
    </source>
</evidence>
<keyword evidence="4 6" id="KW-1133">Transmembrane helix</keyword>
<keyword evidence="3 6" id="KW-0812">Transmembrane</keyword>
<evidence type="ECO:0000256" key="2">
    <source>
        <dbReference type="ARBA" id="ARBA00009142"/>
    </source>
</evidence>
<gene>
    <name evidence="7" type="ORF">MOO44_04175</name>
</gene>
<dbReference type="KEGG" id="lbe:MOO44_04175"/>
<keyword evidence="6" id="KW-1003">Cell membrane</keyword>
<name>A0A976X5Y5_9LACO</name>
<comment type="similarity">
    <text evidence="2 6">Belongs to the 4-toluene sulfonate uptake permease (TSUP) (TC 2.A.102) family.</text>
</comment>
<evidence type="ECO:0000313" key="8">
    <source>
        <dbReference type="Proteomes" id="UP000831181"/>
    </source>
</evidence>
<evidence type="ECO:0000256" key="5">
    <source>
        <dbReference type="ARBA" id="ARBA00023136"/>
    </source>
</evidence>
<dbReference type="RefSeq" id="WP_260117299.1">
    <property type="nucleotide sequence ID" value="NZ_CP093361.1"/>
</dbReference>
<feature type="transmembrane region" description="Helical" evidence="6">
    <location>
        <begin position="100"/>
        <end position="118"/>
    </location>
</feature>
<protein>
    <recommendedName>
        <fullName evidence="6">Probable membrane transporter protein</fullName>
    </recommendedName>
</protein>
<evidence type="ECO:0000313" key="7">
    <source>
        <dbReference type="EMBL" id="UQS87493.1"/>
    </source>
</evidence>
<sequence>MLILLVIIGFIIGGFIIAMGGGGATFYLGILTGLVNIAPASATATSLFTALPSLCIGAYSHYRTGNMRFHFGNRMLITAVPATVVGSLISGYLSDTVYRWLLFLLFICLGSQILWQSFGPHRNRQRQHSNDSKLGQAFLFGALSGLMVGIAGLSGGSPLVAGMLLMGLSMQEAAATSSYVLIVTSLVGIMLHSTSGAIAWAPGIALMIGAICGAAFMPYWLNKFNASQVTSVLRPIMGTVMIIMAITTIL</sequence>
<evidence type="ECO:0000256" key="3">
    <source>
        <dbReference type="ARBA" id="ARBA00022692"/>
    </source>
</evidence>